<dbReference type="Proteomes" id="UP001211015">
    <property type="component" value="Unassembled WGS sequence"/>
</dbReference>
<comment type="caution">
    <text evidence="4">The sequence shown here is derived from an EMBL/GenBank/DDBJ whole genome shotgun (WGS) entry which is preliminary data.</text>
</comment>
<evidence type="ECO:0000256" key="1">
    <source>
        <dbReference type="SAM" id="Coils"/>
    </source>
</evidence>
<accession>A0AAW6E9L2</accession>
<evidence type="ECO:0000256" key="2">
    <source>
        <dbReference type="SAM" id="MobiDB-lite"/>
    </source>
</evidence>
<keyword evidence="3" id="KW-0812">Transmembrane</keyword>
<dbReference type="AlphaFoldDB" id="A0AAW6E9L2"/>
<protein>
    <recommendedName>
        <fullName evidence="6">Peptidase M23 domain-containing protein</fullName>
    </recommendedName>
</protein>
<feature type="compositionally biased region" description="Basic residues" evidence="2">
    <location>
        <begin position="386"/>
        <end position="395"/>
    </location>
</feature>
<evidence type="ECO:0000256" key="3">
    <source>
        <dbReference type="SAM" id="Phobius"/>
    </source>
</evidence>
<sequence length="940" mass="110525">MANLKRTHHQLAKAKKKLRKYSRSQKQFQIQFVRKQRKNGKFKTTARIRRGEKSSRYTGHGLIHRTVNLKTRFTGDKPSITKNLDSLKPKTFRGKVLKRSAQLVNRTAHTAWHTSESTALGAETVTLKTTKAAERNVRYKLKQKYRQEAVDDYHRGTIATLVIAKDAVHGARSHFKQKKQFRLEKTRYRLQKAEYKLFKGKQYQPKLAKSRKELKEKKRIFGERKKSFKRFKKKQLSDPFSKNIAVLRFQRRKKQFQIESKTIRTASQKLKKEKQFQAKALKKQRRIADLSRPAPLVLKPANYTGKRLAASGWQKAVHADENNDFLSAVESVKRHGVDQAVEKMKPYHRKEQNQKKKAKLEQKKSDQHRRLQKREDKLKSKGEQVKRRKKPKKQPKNSFGDRLKNALRQAFQFLKNIYNKEARAVLLACLVPILIIALVLAFILMIFSGILGSSGFVLGTYASQDYDLSEAEKYYTKLAYDMNEKILKVSSDTDWKNGLAAFGANKRNLKDEPDNWYWGRSSVYNWDPVYDFDVYKLWSFLCAYYYDFDADDNGDIKYWSYGSDTENLLTEIFNAEYAFVYWYDNKSRWEELSNYNYWGGGNAETGTYYRAEENAFIYSGRPYKYRFKPIAYTSELSQYFDSEGYVCINADYRVLNPNDDYALTGFMIMDHRYYSGTSAPFYYIDNDTQTFFFMKGDTRYDRSFWGWNGNDAWFLVSPTDTHIWNDTINDACMYGYYEKYYWKTECNLYYNVKQKKTFDQVIEDKLKSQSHKEERLEYYKLLAGQENGSETLYGNHQTLRNMLSGDTIRNYSVKQAFGYDMWEWNKSNHGLYQGIKYYCNTGAKLYAPFDCKIKDVDTANHKITLRKDDVQYWYDGSGGTKRDTEVTIANAVLLNGYSEGDTIHEGEMFAQTTNTNVNFHIEIDTDGYGWDYIDPRLVLY</sequence>
<dbReference type="EMBL" id="JAQMLV010000005">
    <property type="protein sequence ID" value="MDB8744374.1"/>
    <property type="molecule type" value="Genomic_DNA"/>
</dbReference>
<feature type="region of interest" description="Disordered" evidence="2">
    <location>
        <begin position="341"/>
        <end position="401"/>
    </location>
</feature>
<gene>
    <name evidence="4" type="ORF">PNU62_05015</name>
</gene>
<feature type="transmembrane region" description="Helical" evidence="3">
    <location>
        <begin position="424"/>
        <end position="447"/>
    </location>
</feature>
<evidence type="ECO:0000313" key="5">
    <source>
        <dbReference type="Proteomes" id="UP001211015"/>
    </source>
</evidence>
<organism evidence="4 5">
    <name type="scientific">Ruminococcus bicirculans</name>
    <name type="common">ex Wegman et al. 2014</name>
    <dbReference type="NCBI Taxonomy" id="1160721"/>
    <lineage>
        <taxon>Bacteria</taxon>
        <taxon>Bacillati</taxon>
        <taxon>Bacillota</taxon>
        <taxon>Clostridia</taxon>
        <taxon>Eubacteriales</taxon>
        <taxon>Oscillospiraceae</taxon>
        <taxon>Ruminococcus</taxon>
    </lineage>
</organism>
<feature type="coiled-coil region" evidence="1">
    <location>
        <begin position="4"/>
        <end position="31"/>
    </location>
</feature>
<evidence type="ECO:0008006" key="6">
    <source>
        <dbReference type="Google" id="ProtNLM"/>
    </source>
</evidence>
<proteinExistence type="predicted"/>
<feature type="compositionally biased region" description="Basic and acidic residues" evidence="2">
    <location>
        <begin position="341"/>
        <end position="385"/>
    </location>
</feature>
<dbReference type="RefSeq" id="WP_195388222.1">
    <property type="nucleotide sequence ID" value="NZ_JADNGL010000006.1"/>
</dbReference>
<keyword evidence="3" id="KW-1133">Transmembrane helix</keyword>
<keyword evidence="3" id="KW-0472">Membrane</keyword>
<evidence type="ECO:0000313" key="4">
    <source>
        <dbReference type="EMBL" id="MDB8744374.1"/>
    </source>
</evidence>
<name>A0AAW6E9L2_9FIRM</name>
<reference evidence="4" key="1">
    <citation type="submission" date="2023-01" db="EMBL/GenBank/DDBJ databases">
        <title>Human gut microbiome strain richness.</title>
        <authorList>
            <person name="Chen-Liaw A."/>
        </authorList>
    </citation>
    <scope>NUCLEOTIDE SEQUENCE</scope>
    <source>
        <strain evidence="4">1001275st1_F4_1001275B_160808</strain>
    </source>
</reference>
<keyword evidence="1" id="KW-0175">Coiled coil</keyword>